<accession>A0ACC6QK36</accession>
<keyword evidence="2" id="KW-1185">Reference proteome</keyword>
<name>A0ACC6QK36_9ACTN</name>
<comment type="caution">
    <text evidence="1">The sequence shown here is derived from an EMBL/GenBank/DDBJ whole genome shotgun (WGS) entry which is preliminary data.</text>
</comment>
<protein>
    <submittedName>
        <fullName evidence="1">Uncharacterized protein</fullName>
    </submittedName>
</protein>
<proteinExistence type="predicted"/>
<evidence type="ECO:0000313" key="1">
    <source>
        <dbReference type="EMBL" id="MEJ8658827.1"/>
    </source>
</evidence>
<dbReference type="Proteomes" id="UP001375539">
    <property type="component" value="Unassembled WGS sequence"/>
</dbReference>
<sequence>MDVQAAVGNYASAIKHCKNLERAHRAAGNGGRGRRDAETSINRGAIVMTVAAWQAFVQDLATALRDATYTEMGDDFDRPLLTSAMTQWRSDFDGAMERFSTPDADQTISLLKRAGFNPRPSWAWRQRGGRGSGPVQVNPQHVVDVIGMWLRIRHDVAHGHATVHALPILTAVRDPKVSAKLKADPTLRLTDAIDCRNFFTSVVRVTAEAAAGYVGQPTPKWEEMPRLLLGLHPSLAKKSPKT</sequence>
<organism evidence="1 2">
    <name type="scientific">Streptomyces pratisoli</name>
    <dbReference type="NCBI Taxonomy" id="3139917"/>
    <lineage>
        <taxon>Bacteria</taxon>
        <taxon>Bacillati</taxon>
        <taxon>Actinomycetota</taxon>
        <taxon>Actinomycetes</taxon>
        <taxon>Kitasatosporales</taxon>
        <taxon>Streptomycetaceae</taxon>
        <taxon>Streptomyces</taxon>
    </lineage>
</organism>
<reference evidence="1" key="1">
    <citation type="submission" date="2024-03" db="EMBL/GenBank/DDBJ databases">
        <title>Novel Streptomyces species of biotechnological and ecological value are a feature of Machair soil.</title>
        <authorList>
            <person name="Prole J.R."/>
            <person name="Goodfellow M."/>
            <person name="Allenby N."/>
            <person name="Ward A.C."/>
        </authorList>
    </citation>
    <scope>NUCLEOTIDE SEQUENCE</scope>
    <source>
        <strain evidence="1">MS1.AVA.4</strain>
    </source>
</reference>
<gene>
    <name evidence="1" type="ORF">WKI58_20290</name>
</gene>
<dbReference type="EMBL" id="JBBKAI010000002">
    <property type="protein sequence ID" value="MEJ8658827.1"/>
    <property type="molecule type" value="Genomic_DNA"/>
</dbReference>
<evidence type="ECO:0000313" key="2">
    <source>
        <dbReference type="Proteomes" id="UP001375539"/>
    </source>
</evidence>